<sequence length="237" mass="27247">MKKYLLLILTVFFISANSQIKALTEDGKEIILFDNKTWKFVNESDEKTLAEIKDNDKIFEKSKDATFLMKSKKMNSGIYFNPKKWKIVNGGLTSPFIDYVFNNVSDPNLFAISGSENAPVQTLKNIKDIVIASVQRNTDYFRLKESEYRTINNIKVLYMNYAANTKGIDFEYVGNYYLNSEGYSSVTAYTFGNKYEENKIELENFINGITKTEKSTKSDIVEEVIYTNPPPPPMIKK</sequence>
<feature type="chain" id="PRO_5006203592" description="DUF3157 domain-containing protein" evidence="1">
    <location>
        <begin position="23"/>
        <end position="237"/>
    </location>
</feature>
<protein>
    <recommendedName>
        <fullName evidence="4">DUF3157 domain-containing protein</fullName>
    </recommendedName>
</protein>
<feature type="signal peptide" evidence="1">
    <location>
        <begin position="1"/>
        <end position="22"/>
    </location>
</feature>
<dbReference type="RefSeq" id="WP_056016591.1">
    <property type="nucleotide sequence ID" value="NZ_LLYZ01000020.1"/>
</dbReference>
<accession>A0A0Q3HNT1</accession>
<dbReference type="AlphaFoldDB" id="A0A0Q3HNT1"/>
<dbReference type="EMBL" id="LLYZ01000020">
    <property type="protein sequence ID" value="KQK24440.1"/>
    <property type="molecule type" value="Genomic_DNA"/>
</dbReference>
<dbReference type="STRING" id="452084.AR438_14670"/>
<evidence type="ECO:0000313" key="3">
    <source>
        <dbReference type="Proteomes" id="UP000051682"/>
    </source>
</evidence>
<dbReference type="Proteomes" id="UP000051682">
    <property type="component" value="Unassembled WGS sequence"/>
</dbReference>
<keyword evidence="3" id="KW-1185">Reference proteome</keyword>
<organism evidence="2 3">
    <name type="scientific">Chryseobacterium aquaticum</name>
    <dbReference type="NCBI Taxonomy" id="452084"/>
    <lineage>
        <taxon>Bacteria</taxon>
        <taxon>Pseudomonadati</taxon>
        <taxon>Bacteroidota</taxon>
        <taxon>Flavobacteriia</taxon>
        <taxon>Flavobacteriales</taxon>
        <taxon>Weeksellaceae</taxon>
        <taxon>Chryseobacterium group</taxon>
        <taxon>Chryseobacterium</taxon>
    </lineage>
</organism>
<gene>
    <name evidence="2" type="ORF">AR438_14670</name>
</gene>
<keyword evidence="1" id="KW-0732">Signal</keyword>
<evidence type="ECO:0000256" key="1">
    <source>
        <dbReference type="SAM" id="SignalP"/>
    </source>
</evidence>
<dbReference type="OrthoDB" id="6400696at2"/>
<name>A0A0Q3HNT1_9FLAO</name>
<evidence type="ECO:0008006" key="4">
    <source>
        <dbReference type="Google" id="ProtNLM"/>
    </source>
</evidence>
<reference evidence="2 3" key="1">
    <citation type="submission" date="2015-10" db="EMBL/GenBank/DDBJ databases">
        <title>Chryseobacterium aquaticum genome.</title>
        <authorList>
            <person name="Newman J.D."/>
            <person name="Ferguson M.B."/>
            <person name="Miller J.R."/>
        </authorList>
    </citation>
    <scope>NUCLEOTIDE SEQUENCE [LARGE SCALE GENOMIC DNA]</scope>
    <source>
        <strain evidence="2 3">KCTC 12483</strain>
    </source>
</reference>
<proteinExistence type="predicted"/>
<comment type="caution">
    <text evidence="2">The sequence shown here is derived from an EMBL/GenBank/DDBJ whole genome shotgun (WGS) entry which is preliminary data.</text>
</comment>
<evidence type="ECO:0000313" key="2">
    <source>
        <dbReference type="EMBL" id="KQK24440.1"/>
    </source>
</evidence>